<dbReference type="PROSITE" id="PS50110">
    <property type="entry name" value="RESPONSE_REGULATORY"/>
    <property type="match status" value="1"/>
</dbReference>
<evidence type="ECO:0000256" key="1">
    <source>
        <dbReference type="PROSITE-ProRule" id="PRU00169"/>
    </source>
</evidence>
<sequence length="259" mass="29727">MNNKDKSLLQNLKLLYVEDEEITRQELAKIIKRRAGKLFIAKNGIEGIESFKKNTPDIVVTDLRMPNMDGLEMVRKIREIDKECRIIIISALSDSQSILEAVDIGIVKYLVKPVNTQELISTMENLASDILKNKLNGTVVNNRMFLDKETKHELEEKIKREVALFIKTYSGKGPKNINVFISGNQIEIKANETLTLFEITLISNNNNNSLVEYNRKLFYEENIGLLEKTIADIIYTNVHLKEINIDSRGNTDTIVFYFD</sequence>
<dbReference type="eggNOG" id="COG4753">
    <property type="taxonomic scope" value="Bacteria"/>
</dbReference>
<dbReference type="GO" id="GO:0000160">
    <property type="term" value="P:phosphorelay signal transduction system"/>
    <property type="evidence" value="ECO:0007669"/>
    <property type="project" value="InterPro"/>
</dbReference>
<dbReference type="STRING" id="1128398.Curi_c00930"/>
<reference evidence="3 4" key="1">
    <citation type="journal article" date="2012" name="PLoS ONE">
        <title>The purine-utilizing bacterium Clostridium acidurici 9a: a genome-guided metabolic reconsideration.</title>
        <authorList>
            <person name="Hartwich K."/>
            <person name="Poehlein A."/>
            <person name="Daniel R."/>
        </authorList>
    </citation>
    <scope>NUCLEOTIDE SEQUENCE [LARGE SCALE GENOMIC DNA]</scope>
    <source>
        <strain evidence="4">ATCC 7906 / DSM 604 / BCRC 14475 / CIP 104303 / KCTC 5404 / NCIMB 10678 / 9a</strain>
    </source>
</reference>
<name>K0AV80_GOTA9</name>
<protein>
    <submittedName>
        <fullName evidence="3">Two-component response regulator, CheY-like domain protein</fullName>
    </submittedName>
</protein>
<dbReference type="InterPro" id="IPR018745">
    <property type="entry name" value="MpsC"/>
</dbReference>
<dbReference type="Pfam" id="PF00072">
    <property type="entry name" value="Response_reg"/>
    <property type="match status" value="1"/>
</dbReference>
<feature type="domain" description="Response regulatory" evidence="2">
    <location>
        <begin position="13"/>
        <end position="127"/>
    </location>
</feature>
<dbReference type="OrthoDB" id="9802066at2"/>
<dbReference type="RefSeq" id="WP_014966311.1">
    <property type="nucleotide sequence ID" value="NC_018664.1"/>
</dbReference>
<dbReference type="KEGG" id="cad:Curi_c00930"/>
<evidence type="ECO:0000259" key="2">
    <source>
        <dbReference type="PROSITE" id="PS50110"/>
    </source>
</evidence>
<dbReference type="Pfam" id="PF10057">
    <property type="entry name" value="MpsC"/>
    <property type="match status" value="1"/>
</dbReference>
<dbReference type="AlphaFoldDB" id="K0AV80"/>
<evidence type="ECO:0000313" key="4">
    <source>
        <dbReference type="Proteomes" id="UP000006094"/>
    </source>
</evidence>
<dbReference type="EMBL" id="CP003326">
    <property type="protein sequence ID" value="AFS77174.1"/>
    <property type="molecule type" value="Genomic_DNA"/>
</dbReference>
<dbReference type="PANTHER" id="PTHR43228">
    <property type="entry name" value="TWO-COMPONENT RESPONSE REGULATOR"/>
    <property type="match status" value="1"/>
</dbReference>
<dbReference type="InterPro" id="IPR001789">
    <property type="entry name" value="Sig_transdc_resp-reg_receiver"/>
</dbReference>
<keyword evidence="4" id="KW-1185">Reference proteome</keyword>
<dbReference type="InterPro" id="IPR011006">
    <property type="entry name" value="CheY-like_superfamily"/>
</dbReference>
<dbReference type="Gene3D" id="3.40.50.2300">
    <property type="match status" value="1"/>
</dbReference>
<evidence type="ECO:0000313" key="3">
    <source>
        <dbReference type="EMBL" id="AFS77174.1"/>
    </source>
</evidence>
<gene>
    <name evidence="3" type="ordered locus">Curi_c00930</name>
</gene>
<dbReference type="SMART" id="SM00448">
    <property type="entry name" value="REC"/>
    <property type="match status" value="1"/>
</dbReference>
<dbReference type="HOGENOM" id="CLU_000445_30_3_9"/>
<dbReference type="SUPFAM" id="SSF52172">
    <property type="entry name" value="CheY-like"/>
    <property type="match status" value="1"/>
</dbReference>
<accession>K0AV80</accession>
<dbReference type="Proteomes" id="UP000006094">
    <property type="component" value="Chromosome"/>
</dbReference>
<organism evidence="3 4">
    <name type="scientific">Gottschalkia acidurici (strain ATCC 7906 / DSM 604 / BCRC 14475 / CIP 104303 / KCTC 5404 / NCIMB 10678 / 9a)</name>
    <name type="common">Clostridium acidurici</name>
    <dbReference type="NCBI Taxonomy" id="1128398"/>
    <lineage>
        <taxon>Bacteria</taxon>
        <taxon>Bacillati</taxon>
        <taxon>Bacillota</taxon>
        <taxon>Tissierellia</taxon>
        <taxon>Tissierellales</taxon>
        <taxon>Gottschalkiaceae</taxon>
        <taxon>Gottschalkia</taxon>
    </lineage>
</organism>
<proteinExistence type="predicted"/>
<dbReference type="InterPro" id="IPR052048">
    <property type="entry name" value="ST_Response_Regulator"/>
</dbReference>
<keyword evidence="1" id="KW-0597">Phosphoprotein</keyword>
<dbReference type="PANTHER" id="PTHR43228:SF1">
    <property type="entry name" value="TWO-COMPONENT RESPONSE REGULATOR ARR22"/>
    <property type="match status" value="1"/>
</dbReference>
<feature type="modified residue" description="4-aspartylphosphate" evidence="1">
    <location>
        <position position="62"/>
    </location>
</feature>
<dbReference type="CDD" id="cd17536">
    <property type="entry name" value="REC_YesN-like"/>
    <property type="match status" value="1"/>
</dbReference>